<dbReference type="GO" id="GO:0006826">
    <property type="term" value="P:iron ion transport"/>
    <property type="evidence" value="ECO:0007669"/>
    <property type="project" value="UniProtKB-KW"/>
</dbReference>
<evidence type="ECO:0000313" key="9">
    <source>
        <dbReference type="EMBL" id="SHE39081.1"/>
    </source>
</evidence>
<evidence type="ECO:0000256" key="6">
    <source>
        <dbReference type="ARBA" id="ARBA00023065"/>
    </source>
</evidence>
<dbReference type="Pfam" id="PF13476">
    <property type="entry name" value="AAA_23"/>
    <property type="match status" value="1"/>
</dbReference>
<dbReference type="InterPro" id="IPR027417">
    <property type="entry name" value="P-loop_NTPase"/>
</dbReference>
<keyword evidence="2" id="KW-0813">Transport</keyword>
<dbReference type="GO" id="GO:0016887">
    <property type="term" value="F:ATP hydrolysis activity"/>
    <property type="evidence" value="ECO:0007669"/>
    <property type="project" value="InterPro"/>
</dbReference>
<dbReference type="STRING" id="1121256.SAMN02746089_00208"/>
<dbReference type="SUPFAM" id="SSF52540">
    <property type="entry name" value="P-loop containing nucleoside triphosphate hydrolases"/>
    <property type="match status" value="1"/>
</dbReference>
<comment type="subcellular location">
    <subcellularLocation>
        <location evidence="1">Cell membrane</location>
        <topology evidence="1">Peripheral membrane protein</topology>
    </subcellularLocation>
</comment>
<dbReference type="InterPro" id="IPR051535">
    <property type="entry name" value="Siderophore_ABC-ATPase"/>
</dbReference>
<feature type="domain" description="AAA+ ATPase" evidence="8">
    <location>
        <begin position="37"/>
        <end position="245"/>
    </location>
</feature>
<dbReference type="GO" id="GO:0005524">
    <property type="term" value="F:ATP binding"/>
    <property type="evidence" value="ECO:0007669"/>
    <property type="project" value="InterPro"/>
</dbReference>
<dbReference type="EMBL" id="FQVH01000001">
    <property type="protein sequence ID" value="SHE39081.1"/>
    <property type="molecule type" value="Genomic_DNA"/>
</dbReference>
<dbReference type="GO" id="GO:0005886">
    <property type="term" value="C:plasma membrane"/>
    <property type="evidence" value="ECO:0007669"/>
    <property type="project" value="UniProtKB-SubCell"/>
</dbReference>
<dbReference type="OrthoDB" id="9784297at2"/>
<evidence type="ECO:0000256" key="7">
    <source>
        <dbReference type="ARBA" id="ARBA00023136"/>
    </source>
</evidence>
<reference evidence="9 10" key="1">
    <citation type="submission" date="2016-11" db="EMBL/GenBank/DDBJ databases">
        <authorList>
            <person name="Jaros S."/>
            <person name="Januszkiewicz K."/>
            <person name="Wedrychowicz H."/>
        </authorList>
    </citation>
    <scope>NUCLEOTIDE SEQUENCE [LARGE SCALE GENOMIC DNA]</scope>
    <source>
        <strain evidence="9 10">DSM 17918</strain>
    </source>
</reference>
<keyword evidence="4" id="KW-0410">Iron transport</keyword>
<keyword evidence="7" id="KW-0472">Membrane</keyword>
<protein>
    <submittedName>
        <fullName evidence="9">Predicted ATPase</fullName>
    </submittedName>
</protein>
<evidence type="ECO:0000256" key="2">
    <source>
        <dbReference type="ARBA" id="ARBA00022448"/>
    </source>
</evidence>
<keyword evidence="5" id="KW-0408">Iron</keyword>
<dbReference type="InterPro" id="IPR038729">
    <property type="entry name" value="Rad50/SbcC_AAA"/>
</dbReference>
<sequence length="270" mass="31102">MIFLRSIVYKVPDDIDKDGRYPFNIPLINTLNELHFKSPITLFVGENGSGKSTLLEALAAAVGSVTIGGESIKTDDTLQPARELAAHLKLIWNKKTHRGFFLRSEDFFNFCKSLSYQRTEYLKRLKEIDEKYKDSSDYARSLAKAPILTALGEWERYYGKDLNAYSHGESFFKLFQSRFAPDGLYILDEPETPLSPMNQLTLVSMIKHMAQNYNSQFIIATHSPVLMALPDATIYDCDQIPLKEVRYEELEHINFMRAFLNNPEQFLRHL</sequence>
<evidence type="ECO:0000256" key="3">
    <source>
        <dbReference type="ARBA" id="ARBA00022475"/>
    </source>
</evidence>
<gene>
    <name evidence="9" type="ORF">SAMN02746089_00208</name>
</gene>
<name>A0A1M4T3R1_9THEO</name>
<dbReference type="InterPro" id="IPR003593">
    <property type="entry name" value="AAA+_ATPase"/>
</dbReference>
<proteinExistence type="predicted"/>
<dbReference type="PANTHER" id="PTHR42771:SF2">
    <property type="entry name" value="IRON(3+)-HYDROXAMATE IMPORT ATP-BINDING PROTEIN FHUC"/>
    <property type="match status" value="1"/>
</dbReference>
<keyword evidence="10" id="KW-1185">Reference proteome</keyword>
<evidence type="ECO:0000256" key="1">
    <source>
        <dbReference type="ARBA" id="ARBA00004202"/>
    </source>
</evidence>
<keyword evidence="3" id="KW-1003">Cell membrane</keyword>
<dbReference type="Proteomes" id="UP000184088">
    <property type="component" value="Unassembled WGS sequence"/>
</dbReference>
<dbReference type="Pfam" id="PF13304">
    <property type="entry name" value="AAA_21"/>
    <property type="match status" value="1"/>
</dbReference>
<dbReference type="SMART" id="SM00382">
    <property type="entry name" value="AAA"/>
    <property type="match status" value="1"/>
</dbReference>
<dbReference type="PANTHER" id="PTHR42771">
    <property type="entry name" value="IRON(3+)-HYDROXAMATE IMPORT ATP-BINDING PROTEIN FHUC"/>
    <property type="match status" value="1"/>
</dbReference>
<organism evidence="9 10">
    <name type="scientific">Caldanaerobius fijiensis DSM 17918</name>
    <dbReference type="NCBI Taxonomy" id="1121256"/>
    <lineage>
        <taxon>Bacteria</taxon>
        <taxon>Bacillati</taxon>
        <taxon>Bacillota</taxon>
        <taxon>Clostridia</taxon>
        <taxon>Thermoanaerobacterales</taxon>
        <taxon>Thermoanaerobacteraceae</taxon>
        <taxon>Caldanaerobius</taxon>
    </lineage>
</organism>
<evidence type="ECO:0000313" key="10">
    <source>
        <dbReference type="Proteomes" id="UP000184088"/>
    </source>
</evidence>
<dbReference type="Gene3D" id="3.40.50.300">
    <property type="entry name" value="P-loop containing nucleotide triphosphate hydrolases"/>
    <property type="match status" value="1"/>
</dbReference>
<dbReference type="InterPro" id="IPR003959">
    <property type="entry name" value="ATPase_AAA_core"/>
</dbReference>
<dbReference type="AlphaFoldDB" id="A0A1M4T3R1"/>
<evidence type="ECO:0000256" key="5">
    <source>
        <dbReference type="ARBA" id="ARBA00023004"/>
    </source>
</evidence>
<accession>A0A1M4T3R1</accession>
<evidence type="ECO:0000256" key="4">
    <source>
        <dbReference type="ARBA" id="ARBA00022496"/>
    </source>
</evidence>
<evidence type="ECO:0000259" key="8">
    <source>
        <dbReference type="SMART" id="SM00382"/>
    </source>
</evidence>
<dbReference type="GO" id="GO:0006302">
    <property type="term" value="P:double-strand break repair"/>
    <property type="evidence" value="ECO:0007669"/>
    <property type="project" value="InterPro"/>
</dbReference>
<dbReference type="RefSeq" id="WP_073341219.1">
    <property type="nucleotide sequence ID" value="NZ_FQVH01000001.1"/>
</dbReference>
<keyword evidence="6" id="KW-0406">Ion transport</keyword>